<feature type="compositionally biased region" description="Polar residues" evidence="1">
    <location>
        <begin position="33"/>
        <end position="45"/>
    </location>
</feature>
<feature type="region of interest" description="Disordered" evidence="1">
    <location>
        <begin position="33"/>
        <end position="59"/>
    </location>
</feature>
<gene>
    <name evidence="2" type="ORF">M6B38_234165</name>
</gene>
<keyword evidence="3" id="KW-1185">Reference proteome</keyword>
<protein>
    <submittedName>
        <fullName evidence="2">MATH domain-containing protein-like isoform X1</fullName>
    </submittedName>
</protein>
<reference evidence="2" key="2">
    <citation type="submission" date="2023-04" db="EMBL/GenBank/DDBJ databases">
        <authorList>
            <person name="Bruccoleri R.E."/>
            <person name="Oakeley E.J."/>
            <person name="Faust A.-M."/>
            <person name="Dessus-Babus S."/>
            <person name="Altorfer M."/>
            <person name="Burckhardt D."/>
            <person name="Oertli M."/>
            <person name="Naumann U."/>
            <person name="Petersen F."/>
            <person name="Wong J."/>
        </authorList>
    </citation>
    <scope>NUCLEOTIDE SEQUENCE</scope>
    <source>
        <strain evidence="2">GSM-AAB239-AS_SAM_17_03QT</strain>
        <tissue evidence="2">Leaf</tissue>
    </source>
</reference>
<evidence type="ECO:0000313" key="3">
    <source>
        <dbReference type="Proteomes" id="UP001140949"/>
    </source>
</evidence>
<evidence type="ECO:0000313" key="2">
    <source>
        <dbReference type="EMBL" id="KAJ6793800.1"/>
    </source>
</evidence>
<evidence type="ECO:0000256" key="1">
    <source>
        <dbReference type="SAM" id="MobiDB-lite"/>
    </source>
</evidence>
<sequence>MTELSLSCFITANSLKKPLLPSTFLPSSISNFGNSTRKNSTTTAKSRGHLQGLNRARGASTTSKIASTLVLVNSSNCSSWVQFEHLTLFF</sequence>
<reference evidence="2" key="1">
    <citation type="journal article" date="2023" name="GigaByte">
        <title>Genome assembly of the bearded iris, Iris pallida Lam.</title>
        <authorList>
            <person name="Bruccoleri R.E."/>
            <person name="Oakeley E.J."/>
            <person name="Faust A.M.E."/>
            <person name="Altorfer M."/>
            <person name="Dessus-Babus S."/>
            <person name="Burckhardt D."/>
            <person name="Oertli M."/>
            <person name="Naumann U."/>
            <person name="Petersen F."/>
            <person name="Wong J."/>
        </authorList>
    </citation>
    <scope>NUCLEOTIDE SEQUENCE</scope>
    <source>
        <strain evidence="2">GSM-AAB239-AS_SAM_17_03QT</strain>
    </source>
</reference>
<proteinExistence type="predicted"/>
<organism evidence="2 3">
    <name type="scientific">Iris pallida</name>
    <name type="common">Sweet iris</name>
    <dbReference type="NCBI Taxonomy" id="29817"/>
    <lineage>
        <taxon>Eukaryota</taxon>
        <taxon>Viridiplantae</taxon>
        <taxon>Streptophyta</taxon>
        <taxon>Embryophyta</taxon>
        <taxon>Tracheophyta</taxon>
        <taxon>Spermatophyta</taxon>
        <taxon>Magnoliopsida</taxon>
        <taxon>Liliopsida</taxon>
        <taxon>Asparagales</taxon>
        <taxon>Iridaceae</taxon>
        <taxon>Iridoideae</taxon>
        <taxon>Irideae</taxon>
        <taxon>Iris</taxon>
    </lineage>
</organism>
<dbReference type="AlphaFoldDB" id="A0AAX6DPT9"/>
<dbReference type="EMBL" id="JANAVB010042620">
    <property type="protein sequence ID" value="KAJ6793800.1"/>
    <property type="molecule type" value="Genomic_DNA"/>
</dbReference>
<dbReference type="Proteomes" id="UP001140949">
    <property type="component" value="Unassembled WGS sequence"/>
</dbReference>
<accession>A0AAX6DPT9</accession>
<name>A0AAX6DPT9_IRIPA</name>
<comment type="caution">
    <text evidence="2">The sequence shown here is derived from an EMBL/GenBank/DDBJ whole genome shotgun (WGS) entry which is preliminary data.</text>
</comment>